<reference evidence="3 4" key="1">
    <citation type="journal article" date="2014" name="Genome Announc.">
        <title>Trypanosoma cruzi Clone Dm28c Draft Genome Sequence.</title>
        <authorList>
            <person name="Grisard E.C."/>
            <person name="Teixeira S.M."/>
            <person name="de Almeida L.G."/>
            <person name="Stoco P.H."/>
            <person name="Gerber A.L."/>
            <person name="Talavera-Lopez C."/>
            <person name="Lima O.C."/>
            <person name="Andersson B."/>
            <person name="de Vasconcelos A.T."/>
        </authorList>
    </citation>
    <scope>NUCLEOTIDE SEQUENCE [LARGE SCALE GENOMIC DNA]</scope>
    <source>
        <strain evidence="3 4">Dm28c</strain>
    </source>
</reference>
<dbReference type="AlphaFoldDB" id="V5BKH5"/>
<dbReference type="InterPro" id="IPR028939">
    <property type="entry name" value="P5C_Rdtase_cat_N"/>
</dbReference>
<name>V5BKH5_TRYCR</name>
<evidence type="ECO:0000313" key="4">
    <source>
        <dbReference type="Proteomes" id="UP000017861"/>
    </source>
</evidence>
<dbReference type="Pfam" id="PF03807">
    <property type="entry name" value="F420_oxidored"/>
    <property type="match status" value="1"/>
</dbReference>
<evidence type="ECO:0000313" key="3">
    <source>
        <dbReference type="EMBL" id="ESS65008.1"/>
    </source>
</evidence>
<dbReference type="SUPFAM" id="SSF51735">
    <property type="entry name" value="NAD(P)-binding Rossmann-fold domains"/>
    <property type="match status" value="1"/>
</dbReference>
<dbReference type="VEuPathDB" id="TriTrypDB:TCDM_06734"/>
<feature type="domain" description="Pyrroline-5-carboxylate reductase catalytic N-terminal" evidence="2">
    <location>
        <begin position="168"/>
        <end position="248"/>
    </location>
</feature>
<organism evidence="3 4">
    <name type="scientific">Trypanosoma cruzi Dm28c</name>
    <dbReference type="NCBI Taxonomy" id="1416333"/>
    <lineage>
        <taxon>Eukaryota</taxon>
        <taxon>Discoba</taxon>
        <taxon>Euglenozoa</taxon>
        <taxon>Kinetoplastea</taxon>
        <taxon>Metakinetoplastina</taxon>
        <taxon>Trypanosomatida</taxon>
        <taxon>Trypanosomatidae</taxon>
        <taxon>Trypanosoma</taxon>
        <taxon>Schizotrypanum</taxon>
    </lineage>
</organism>
<evidence type="ECO:0000259" key="2">
    <source>
        <dbReference type="Pfam" id="PF03807"/>
    </source>
</evidence>
<feature type="region of interest" description="Disordered" evidence="1">
    <location>
        <begin position="107"/>
        <end position="141"/>
    </location>
</feature>
<dbReference type="InterPro" id="IPR036291">
    <property type="entry name" value="NAD(P)-bd_dom_sf"/>
</dbReference>
<feature type="compositionally biased region" description="Polar residues" evidence="1">
    <location>
        <begin position="130"/>
        <end position="141"/>
    </location>
</feature>
<dbReference type="Gene3D" id="3.40.50.720">
    <property type="entry name" value="NAD(P)-binding Rossmann-like Domain"/>
    <property type="match status" value="1"/>
</dbReference>
<dbReference type="OrthoDB" id="248224at2759"/>
<comment type="caution">
    <text evidence="3">The sequence shown here is derived from an EMBL/GenBank/DDBJ whole genome shotgun (WGS) entry which is preliminary data.</text>
</comment>
<accession>V5BKH5</accession>
<sequence>MQEKTQHLLDGVVGLTCVDPSLDLSVCAAPFVVSIIAQQCLYLCHAASSCQALLNEGGSSFWHIMRLVTEARARYAALRAPPSPRPLFRRRAASRSRGHTPSFVAFRSNSPSASSRRGCISSGRCGGNSKTENTSSNHRTNNYDAPCSSAGLGTFFHEHLMLSPLEFRVVVVGGGRVGRAVVERLLQASYLIHPSRITIITRQTETVAHFAGRGVQCTERRDGRQALLECHVLIVACQQTQFNDFATTYCPRHTQNTAGSTAKAGNNSEKQEDISCEKKRLCRSKKRTLRDVVDKWRTIEDDDYANGAPGAAMTRLLKPGTFVFSCCAALETHKIAKELGHLDPLVVNADIDMDTIQSAARQFQSGKDNFRSAFVQSVAVEGNSFLNALNVLQQTYLDGKTPPADLINRNIFYDSYFSRLRMRKRRPLSPPPPPSVGTALRAEGVSGSTSFLLRVWRALRCFVVVQVSLLKASEHRPFTYLQQVGPLLGPILVALPFFSQNRIVNFLGDLLNKKKGDDDDDEESALEGRPLFKLNHRVVAACDSDSDSDECHDVPPAEKELTRLIKKFPLIFENEEVVLQQLREQYIAVTER</sequence>
<dbReference type="EMBL" id="AYLP01000074">
    <property type="protein sequence ID" value="ESS65008.1"/>
    <property type="molecule type" value="Genomic_DNA"/>
</dbReference>
<feature type="compositionally biased region" description="Low complexity" evidence="1">
    <location>
        <begin position="110"/>
        <end position="129"/>
    </location>
</feature>
<gene>
    <name evidence="3" type="ORF">TCDM_06734</name>
</gene>
<evidence type="ECO:0000256" key="1">
    <source>
        <dbReference type="SAM" id="MobiDB-lite"/>
    </source>
</evidence>
<proteinExistence type="predicted"/>
<protein>
    <recommendedName>
        <fullName evidence="2">Pyrroline-5-carboxylate reductase catalytic N-terminal domain-containing protein</fullName>
    </recommendedName>
</protein>
<dbReference type="Proteomes" id="UP000017861">
    <property type="component" value="Unassembled WGS sequence"/>
</dbReference>